<evidence type="ECO:0000313" key="1">
    <source>
        <dbReference type="EMBL" id="SEH04363.1"/>
    </source>
</evidence>
<keyword evidence="2" id="KW-1185">Reference proteome</keyword>
<proteinExistence type="predicted"/>
<organism evidence="1 2">
    <name type="scientific">Candidatus Venteria ishoeyi</name>
    <dbReference type="NCBI Taxonomy" id="1899563"/>
    <lineage>
        <taxon>Bacteria</taxon>
        <taxon>Pseudomonadati</taxon>
        <taxon>Pseudomonadota</taxon>
        <taxon>Gammaproteobacteria</taxon>
        <taxon>Thiotrichales</taxon>
        <taxon>Thiotrichaceae</taxon>
        <taxon>Venteria</taxon>
    </lineage>
</organism>
<accession>A0A1H6F470</accession>
<dbReference type="EMBL" id="FMSV02000046">
    <property type="protein sequence ID" value="SEH04363.1"/>
    <property type="molecule type" value="Genomic_DNA"/>
</dbReference>
<gene>
    <name evidence="1" type="ORF">MBHS_00209</name>
</gene>
<sequence length="44" mass="5213">MLYEAYASTTKMTRFIEILGEKAAKRVLWDNTRVFYHMNSGKIQ</sequence>
<dbReference type="Proteomes" id="UP000236724">
    <property type="component" value="Unassembled WGS sequence"/>
</dbReference>
<protein>
    <submittedName>
        <fullName evidence="1">Uncharacterized protein</fullName>
    </submittedName>
</protein>
<dbReference type="AlphaFoldDB" id="A0A1H6F470"/>
<evidence type="ECO:0000313" key="2">
    <source>
        <dbReference type="Proteomes" id="UP000236724"/>
    </source>
</evidence>
<reference evidence="1 2" key="1">
    <citation type="submission" date="2016-10" db="EMBL/GenBank/DDBJ databases">
        <authorList>
            <person name="de Groot N.N."/>
        </authorList>
    </citation>
    <scope>NUCLEOTIDE SEQUENCE [LARGE SCALE GENOMIC DNA]</scope>
    <source>
        <strain evidence="1">MBHS1</strain>
    </source>
</reference>
<name>A0A1H6F470_9GAMM</name>